<feature type="non-terminal residue" evidence="3">
    <location>
        <position position="1"/>
    </location>
</feature>
<dbReference type="PANTHER" id="PTHR30469:SF11">
    <property type="entry name" value="BLL4320 PROTEIN"/>
    <property type="match status" value="1"/>
</dbReference>
<dbReference type="Gene3D" id="2.40.420.20">
    <property type="match status" value="1"/>
</dbReference>
<accession>A0A367MET4</accession>
<reference evidence="3 4" key="1">
    <citation type="submission" date="2018-07" db="EMBL/GenBank/DDBJ databases">
        <title>Mechanisms of high-level aminoglycoside resistance among Gram-negative pathogens in Brazil.</title>
        <authorList>
            <person name="Ballaben A.S."/>
            <person name="Darini A.L.C."/>
            <person name="Doi Y."/>
        </authorList>
    </citation>
    <scope>NUCLEOTIDE SEQUENCE [LARGE SCALE GENOMIC DNA]</scope>
    <source>
        <strain evidence="3 4">B2-305</strain>
    </source>
</reference>
<evidence type="ECO:0000313" key="3">
    <source>
        <dbReference type="EMBL" id="RCI75888.1"/>
    </source>
</evidence>
<name>A0A367MET4_PSEAI</name>
<dbReference type="SUPFAM" id="SSF111369">
    <property type="entry name" value="HlyD-like secretion proteins"/>
    <property type="match status" value="1"/>
</dbReference>
<dbReference type="Gene3D" id="2.40.30.170">
    <property type="match status" value="1"/>
</dbReference>
<dbReference type="GO" id="GO:1990281">
    <property type="term" value="C:efflux pump complex"/>
    <property type="evidence" value="ECO:0007669"/>
    <property type="project" value="TreeGrafter"/>
</dbReference>
<dbReference type="AlphaFoldDB" id="A0A367MET4"/>
<sequence length="180" mass="19975">MCIRDRDFHLPEQDFPLLSRGQLVKVRVAAYPAQVFDAEIAAINPKVDNETRNLQVRAALENPDGKLLPGMFANLEVMLPGEEQRVVVPETAITFTLYGDSIYVVGQKKDEQGQVSKDDKGQPQRVVERRFVRIGERREGLAVVLEGLEGGEQVVTSGQLKLDNGAAVAIVAERDLQQEH</sequence>
<dbReference type="InterPro" id="IPR006143">
    <property type="entry name" value="RND_pump_MFP"/>
</dbReference>
<feature type="domain" description="CusB-like beta-barrel" evidence="2">
    <location>
        <begin position="9"/>
        <end position="77"/>
    </location>
</feature>
<comment type="caution">
    <text evidence="3">The sequence shown here is derived from an EMBL/GenBank/DDBJ whole genome shotgun (WGS) entry which is preliminary data.</text>
</comment>
<dbReference type="PANTHER" id="PTHR30469">
    <property type="entry name" value="MULTIDRUG RESISTANCE PROTEIN MDTA"/>
    <property type="match status" value="1"/>
</dbReference>
<evidence type="ECO:0000256" key="1">
    <source>
        <dbReference type="ARBA" id="ARBA00009477"/>
    </source>
</evidence>
<dbReference type="GO" id="GO:0015562">
    <property type="term" value="F:efflux transmembrane transporter activity"/>
    <property type="evidence" value="ECO:0007669"/>
    <property type="project" value="TreeGrafter"/>
</dbReference>
<comment type="similarity">
    <text evidence="1">Belongs to the membrane fusion protein (MFP) (TC 8.A.1) family.</text>
</comment>
<protein>
    <submittedName>
        <fullName evidence="3">Efflux RND transporter periplasmic adaptor subunit</fullName>
    </submittedName>
</protein>
<dbReference type="EMBL" id="QORE01000107">
    <property type="protein sequence ID" value="RCI75888.1"/>
    <property type="molecule type" value="Genomic_DNA"/>
</dbReference>
<dbReference type="FunFam" id="2.40.30.170:FF:000010">
    <property type="entry name" value="Efflux RND transporter periplasmic adaptor subunit"/>
    <property type="match status" value="1"/>
</dbReference>
<dbReference type="Pfam" id="PF25954">
    <property type="entry name" value="Beta-barrel_RND_2"/>
    <property type="match status" value="1"/>
</dbReference>
<evidence type="ECO:0000259" key="2">
    <source>
        <dbReference type="Pfam" id="PF25954"/>
    </source>
</evidence>
<dbReference type="Proteomes" id="UP000253594">
    <property type="component" value="Unassembled WGS sequence"/>
</dbReference>
<proteinExistence type="inferred from homology"/>
<dbReference type="NCBIfam" id="TIGR01730">
    <property type="entry name" value="RND_mfp"/>
    <property type="match status" value="1"/>
</dbReference>
<evidence type="ECO:0000313" key="4">
    <source>
        <dbReference type="Proteomes" id="UP000253594"/>
    </source>
</evidence>
<dbReference type="InterPro" id="IPR058792">
    <property type="entry name" value="Beta-barrel_RND_2"/>
</dbReference>
<gene>
    <name evidence="3" type="ORF">DT376_05315</name>
</gene>
<organism evidence="3 4">
    <name type="scientific">Pseudomonas aeruginosa</name>
    <dbReference type="NCBI Taxonomy" id="287"/>
    <lineage>
        <taxon>Bacteria</taxon>
        <taxon>Pseudomonadati</taxon>
        <taxon>Pseudomonadota</taxon>
        <taxon>Gammaproteobacteria</taxon>
        <taxon>Pseudomonadales</taxon>
        <taxon>Pseudomonadaceae</taxon>
        <taxon>Pseudomonas</taxon>
    </lineage>
</organism>